<name>A0A7E4VKP3_PANRE</name>
<evidence type="ECO:0000313" key="2">
    <source>
        <dbReference type="WBParaSite" id="Pan_g22391.t1"/>
    </source>
</evidence>
<organism evidence="1 2">
    <name type="scientific">Panagrellus redivivus</name>
    <name type="common">Microworm</name>
    <dbReference type="NCBI Taxonomy" id="6233"/>
    <lineage>
        <taxon>Eukaryota</taxon>
        <taxon>Metazoa</taxon>
        <taxon>Ecdysozoa</taxon>
        <taxon>Nematoda</taxon>
        <taxon>Chromadorea</taxon>
        <taxon>Rhabditida</taxon>
        <taxon>Tylenchina</taxon>
        <taxon>Panagrolaimomorpha</taxon>
        <taxon>Panagrolaimoidea</taxon>
        <taxon>Panagrolaimidae</taxon>
        <taxon>Panagrellus</taxon>
    </lineage>
</organism>
<dbReference type="AlphaFoldDB" id="A0A7E4VKP3"/>
<protein>
    <submittedName>
        <fullName evidence="2">Methyltransf_11 domain-containing protein</fullName>
    </submittedName>
</protein>
<reference evidence="1" key="1">
    <citation type="journal article" date="2013" name="Genetics">
        <title>The draft genome and transcriptome of Panagrellus redivivus are shaped by the harsh demands of a free-living lifestyle.</title>
        <authorList>
            <person name="Srinivasan J."/>
            <person name="Dillman A.R."/>
            <person name="Macchietto M.G."/>
            <person name="Heikkinen L."/>
            <person name="Lakso M."/>
            <person name="Fracchia K.M."/>
            <person name="Antoshechkin I."/>
            <person name="Mortazavi A."/>
            <person name="Wong G."/>
            <person name="Sternberg P.W."/>
        </authorList>
    </citation>
    <scope>NUCLEOTIDE SEQUENCE [LARGE SCALE GENOMIC DNA]</scope>
    <source>
        <strain evidence="1">MT8872</strain>
    </source>
</reference>
<keyword evidence="1" id="KW-1185">Reference proteome</keyword>
<accession>A0A7E4VKP3</accession>
<proteinExistence type="predicted"/>
<reference evidence="2" key="2">
    <citation type="submission" date="2020-10" db="UniProtKB">
        <authorList>
            <consortium name="WormBaseParasite"/>
        </authorList>
    </citation>
    <scope>IDENTIFICATION</scope>
</reference>
<dbReference type="WBParaSite" id="Pan_g22391.t1">
    <property type="protein sequence ID" value="Pan_g22391.t1"/>
    <property type="gene ID" value="Pan_g22391"/>
</dbReference>
<evidence type="ECO:0000313" key="1">
    <source>
        <dbReference type="Proteomes" id="UP000492821"/>
    </source>
</evidence>
<dbReference type="Proteomes" id="UP000492821">
    <property type="component" value="Unassembled WGS sequence"/>
</dbReference>
<sequence>MPFPYQSLPYGLRGRLRELATPIEALHIQIAAGHHCSGLQPFQPLIYKVGFRFFRFHLLPHTILLRELDRYQNRNDYLKVGVGYDNTISNTVPVSSNFVTFYDMPANLFKNGKYDHFYVNWTENIVIQQNDTLTLSFLKAVKLHVDQTSNLMLYTPFCDISYKDIFIMYPNLSKATFHYVSKNWIDDLLTLNVKNLELTLTLVNFLDFKNLEFKKLVQLVEVCWFVQLITV</sequence>